<reference evidence="1" key="2">
    <citation type="submission" date="2025-09" db="UniProtKB">
        <authorList>
            <consortium name="EnsemblPlants"/>
        </authorList>
    </citation>
    <scope>IDENTIFICATION</scope>
</reference>
<organism evidence="1 2">
    <name type="scientific">Avena sativa</name>
    <name type="common">Oat</name>
    <dbReference type="NCBI Taxonomy" id="4498"/>
    <lineage>
        <taxon>Eukaryota</taxon>
        <taxon>Viridiplantae</taxon>
        <taxon>Streptophyta</taxon>
        <taxon>Embryophyta</taxon>
        <taxon>Tracheophyta</taxon>
        <taxon>Spermatophyta</taxon>
        <taxon>Magnoliopsida</taxon>
        <taxon>Liliopsida</taxon>
        <taxon>Poales</taxon>
        <taxon>Poaceae</taxon>
        <taxon>BOP clade</taxon>
        <taxon>Pooideae</taxon>
        <taxon>Poodae</taxon>
        <taxon>Poeae</taxon>
        <taxon>Poeae Chloroplast Group 1 (Aveneae type)</taxon>
        <taxon>Aveninae</taxon>
        <taxon>Avena</taxon>
    </lineage>
</organism>
<evidence type="ECO:0000313" key="1">
    <source>
        <dbReference type="EnsemblPlants" id="AVESA.00010b.r2.5CG0891450.1.CDS.1"/>
    </source>
</evidence>
<dbReference type="EnsemblPlants" id="AVESA.00010b.r2.5CG0891450.1">
    <property type="protein sequence ID" value="AVESA.00010b.r2.5CG0891450.1.CDS.1"/>
    <property type="gene ID" value="AVESA.00010b.r2.5CG0891450"/>
</dbReference>
<reference evidence="1" key="1">
    <citation type="submission" date="2021-05" db="EMBL/GenBank/DDBJ databases">
        <authorList>
            <person name="Scholz U."/>
            <person name="Mascher M."/>
            <person name="Fiebig A."/>
        </authorList>
    </citation>
    <scope>NUCLEOTIDE SEQUENCE [LARGE SCALE GENOMIC DNA]</scope>
</reference>
<name>A0ACD5Y2G5_AVESA</name>
<proteinExistence type="predicted"/>
<protein>
    <submittedName>
        <fullName evidence="1">Uncharacterized protein</fullName>
    </submittedName>
</protein>
<dbReference type="Proteomes" id="UP001732700">
    <property type="component" value="Chromosome 5C"/>
</dbReference>
<keyword evidence="2" id="KW-1185">Reference proteome</keyword>
<accession>A0ACD5Y2G5</accession>
<sequence>MPENSNPASSPVPYPVLVIVQPGSWECDPTKQTVFSLPDRQLHYIATPEPTNRKTSYFPTPQGWVLVVVPADPSSSWWWSGSTTYLLNPEDRSRIELPPLGDNDELPATKCRCVLSDRVPVPGSVVLVFDLQSPAMWHCRVGGRWFRHDYDIGSYELSEEYCPPPCPRTRKKNLLDVAAVDGRFFFVESDDVLGTVDFFEHDDQRPRLGVIAVPGVDFAEGFTATYLVDSGGRELLMVRIGFQGLSVDGPWDLRVYRMDFASAVWRRTEDVGDRALLLGDENFAASCSASGCGLRANCVYWMNCFGEGGSILYAMDLHGSGAEELMRRGNSPGVPPRPFWVLPIGS</sequence>
<evidence type="ECO:0000313" key="2">
    <source>
        <dbReference type="Proteomes" id="UP001732700"/>
    </source>
</evidence>